<protein>
    <submittedName>
        <fullName evidence="1">Uncharacterized protein</fullName>
    </submittedName>
</protein>
<organism evidence="1 2">
    <name type="scientific">Amycolatopsis alba DSM 44262</name>
    <dbReference type="NCBI Taxonomy" id="1125972"/>
    <lineage>
        <taxon>Bacteria</taxon>
        <taxon>Bacillati</taxon>
        <taxon>Actinomycetota</taxon>
        <taxon>Actinomycetes</taxon>
        <taxon>Pseudonocardiales</taxon>
        <taxon>Pseudonocardiaceae</taxon>
        <taxon>Amycolatopsis</taxon>
    </lineage>
</organism>
<accession>A0A229S0W6</accession>
<dbReference type="Proteomes" id="UP000215563">
    <property type="component" value="Unassembled WGS sequence"/>
</dbReference>
<keyword evidence="2" id="KW-1185">Reference proteome</keyword>
<dbReference type="AlphaFoldDB" id="A0A229S0W6"/>
<gene>
    <name evidence="1" type="ORF">CFP75_09700</name>
</gene>
<evidence type="ECO:0000313" key="1">
    <source>
        <dbReference type="EMBL" id="OXM52445.1"/>
    </source>
</evidence>
<sequence length="140" mass="15110">MPFVVLGLVFLMALFCVIPLIATAIGGGRKARSVEDRPDVSPCPSEAARFLPGGEGMLKIRLQTDKHVVTVCETADGRLFYDGQGKGKPVTDEYHLQIPARRTEGGYTASRGAYTYEIKPGRLVVTRGKEVLLDSSTSPA</sequence>
<dbReference type="EMBL" id="NMQU01000026">
    <property type="protein sequence ID" value="OXM52445.1"/>
    <property type="molecule type" value="Genomic_DNA"/>
</dbReference>
<evidence type="ECO:0000313" key="2">
    <source>
        <dbReference type="Proteomes" id="UP000215563"/>
    </source>
</evidence>
<reference evidence="1 2" key="1">
    <citation type="submission" date="2017-07" db="EMBL/GenBank/DDBJ databases">
        <title>Amycolatopsis alba DSM 44262 Genome sequencing and assembly.</title>
        <authorList>
            <person name="Kaur N."/>
            <person name="Mayilraj S."/>
        </authorList>
    </citation>
    <scope>NUCLEOTIDE SEQUENCE [LARGE SCALE GENOMIC DNA]</scope>
    <source>
        <strain evidence="1 2">DSM 44262</strain>
    </source>
</reference>
<comment type="caution">
    <text evidence="1">The sequence shown here is derived from an EMBL/GenBank/DDBJ whole genome shotgun (WGS) entry which is preliminary data.</text>
</comment>
<proteinExistence type="predicted"/>
<name>A0A229S0W6_AMYAL</name>